<evidence type="ECO:0000256" key="2">
    <source>
        <dbReference type="ARBA" id="ARBA00022737"/>
    </source>
</evidence>
<dbReference type="SMART" id="SM00717">
    <property type="entry name" value="SANT"/>
    <property type="match status" value="2"/>
</dbReference>
<feature type="domain" description="Myb-like" evidence="5">
    <location>
        <begin position="10"/>
        <end position="62"/>
    </location>
</feature>
<comment type="subcellular location">
    <subcellularLocation>
        <location evidence="1">Nucleus</location>
    </subcellularLocation>
</comment>
<dbReference type="PROSITE" id="PS50090">
    <property type="entry name" value="MYB_LIKE"/>
    <property type="match status" value="2"/>
</dbReference>
<dbReference type="SUPFAM" id="SSF46689">
    <property type="entry name" value="Homeodomain-like"/>
    <property type="match status" value="1"/>
</dbReference>
<dbReference type="GO" id="GO:0003677">
    <property type="term" value="F:DNA binding"/>
    <property type="evidence" value="ECO:0007669"/>
    <property type="project" value="UniProtKB-KW"/>
</dbReference>
<dbReference type="InterPro" id="IPR015495">
    <property type="entry name" value="Myb_TF_plants"/>
</dbReference>
<dbReference type="Pfam" id="PF00249">
    <property type="entry name" value="Myb_DNA-binding"/>
    <property type="match status" value="2"/>
</dbReference>
<dbReference type="AlphaFoldDB" id="A0A822XCC8"/>
<keyword evidence="4" id="KW-0539">Nucleus</keyword>
<keyword evidence="8" id="KW-1185">Reference proteome</keyword>
<organism evidence="7 8">
    <name type="scientific">Nelumbo nucifera</name>
    <name type="common">Sacred lotus</name>
    <dbReference type="NCBI Taxonomy" id="4432"/>
    <lineage>
        <taxon>Eukaryota</taxon>
        <taxon>Viridiplantae</taxon>
        <taxon>Streptophyta</taxon>
        <taxon>Embryophyta</taxon>
        <taxon>Tracheophyta</taxon>
        <taxon>Spermatophyta</taxon>
        <taxon>Magnoliopsida</taxon>
        <taxon>Proteales</taxon>
        <taxon>Nelumbonaceae</taxon>
        <taxon>Nelumbo</taxon>
    </lineage>
</organism>
<dbReference type="InterPro" id="IPR001005">
    <property type="entry name" value="SANT/Myb"/>
</dbReference>
<dbReference type="GO" id="GO:0005634">
    <property type="term" value="C:nucleus"/>
    <property type="evidence" value="ECO:0007669"/>
    <property type="project" value="UniProtKB-SubCell"/>
</dbReference>
<evidence type="ECO:0000313" key="8">
    <source>
        <dbReference type="Proteomes" id="UP000607653"/>
    </source>
</evidence>
<evidence type="ECO:0008006" key="9">
    <source>
        <dbReference type="Google" id="ProtNLM"/>
    </source>
</evidence>
<reference evidence="7 8" key="1">
    <citation type="journal article" date="2020" name="Mol. Biol. Evol.">
        <title>Distinct Expression and Methylation Patterns for Genes with Different Fates following a Single Whole-Genome Duplication in Flowering Plants.</title>
        <authorList>
            <person name="Shi T."/>
            <person name="Rahmani R.S."/>
            <person name="Gugger P.F."/>
            <person name="Wang M."/>
            <person name="Li H."/>
            <person name="Zhang Y."/>
            <person name="Li Z."/>
            <person name="Wang Q."/>
            <person name="Van de Peer Y."/>
            <person name="Marchal K."/>
            <person name="Chen J."/>
        </authorList>
    </citation>
    <scope>NUCLEOTIDE SEQUENCE [LARGE SCALE GENOMIC DNA]</scope>
    <source>
        <tissue evidence="7">Leaf</tissue>
    </source>
</reference>
<evidence type="ECO:0000256" key="3">
    <source>
        <dbReference type="ARBA" id="ARBA00023125"/>
    </source>
</evidence>
<dbReference type="PANTHER" id="PTHR47994">
    <property type="entry name" value="F14D16.11-RELATED"/>
    <property type="match status" value="1"/>
</dbReference>
<proteinExistence type="predicted"/>
<dbReference type="EMBL" id="DUZY01000001">
    <property type="protein sequence ID" value="DAD17827.1"/>
    <property type="molecule type" value="Genomic_DNA"/>
</dbReference>
<evidence type="ECO:0000313" key="7">
    <source>
        <dbReference type="EMBL" id="DAD17827.1"/>
    </source>
</evidence>
<keyword evidence="3" id="KW-0238">DNA-binding</keyword>
<dbReference type="InterPro" id="IPR009057">
    <property type="entry name" value="Homeodomain-like_sf"/>
</dbReference>
<evidence type="ECO:0000256" key="4">
    <source>
        <dbReference type="ARBA" id="ARBA00023242"/>
    </source>
</evidence>
<evidence type="ECO:0000256" key="1">
    <source>
        <dbReference type="ARBA" id="ARBA00004123"/>
    </source>
</evidence>
<keyword evidence="2" id="KW-0677">Repeat</keyword>
<dbReference type="FunFam" id="1.10.10.60:FF:000349">
    <property type="entry name" value="Transcription factor MYB39"/>
    <property type="match status" value="1"/>
</dbReference>
<dbReference type="FunFam" id="1.10.10.60:FF:000001">
    <property type="entry name" value="MYB-related transcription factor"/>
    <property type="match status" value="1"/>
</dbReference>
<feature type="domain" description="HTH myb-type" evidence="6">
    <location>
        <begin position="63"/>
        <end position="117"/>
    </location>
</feature>
<comment type="caution">
    <text evidence="7">The sequence shown here is derived from an EMBL/GenBank/DDBJ whole genome shotgun (WGS) entry which is preliminary data.</text>
</comment>
<dbReference type="InterPro" id="IPR017930">
    <property type="entry name" value="Myb_dom"/>
</dbReference>
<accession>A0A822XCC8</accession>
<name>A0A822XCC8_NELNU</name>
<feature type="domain" description="HTH myb-type" evidence="6">
    <location>
        <begin position="10"/>
        <end position="62"/>
    </location>
</feature>
<dbReference type="CDD" id="cd00167">
    <property type="entry name" value="SANT"/>
    <property type="match status" value="2"/>
</dbReference>
<evidence type="ECO:0000259" key="5">
    <source>
        <dbReference type="PROSITE" id="PS50090"/>
    </source>
</evidence>
<dbReference type="PROSITE" id="PS51294">
    <property type="entry name" value="HTH_MYB"/>
    <property type="match status" value="2"/>
</dbReference>
<dbReference type="Proteomes" id="UP000607653">
    <property type="component" value="Unassembled WGS sequence"/>
</dbReference>
<dbReference type="Gene3D" id="1.10.10.60">
    <property type="entry name" value="Homeodomain-like"/>
    <property type="match status" value="2"/>
</dbReference>
<gene>
    <name evidence="7" type="ORF">HUJ06_019290</name>
</gene>
<feature type="domain" description="Myb-like" evidence="5">
    <location>
        <begin position="63"/>
        <end position="113"/>
    </location>
</feature>
<protein>
    <recommendedName>
        <fullName evidence="9">Transcription factor MYB39-like</fullName>
    </recommendedName>
</protein>
<evidence type="ECO:0000259" key="6">
    <source>
        <dbReference type="PROSITE" id="PS51294"/>
    </source>
</evidence>
<dbReference type="PANTHER" id="PTHR47994:SF5">
    <property type="entry name" value="F14D16.11-RELATED"/>
    <property type="match status" value="1"/>
</dbReference>
<sequence>MMGRSPCCDDNGLKKGPWTPEEDQKLIAYIQQNGHGSWRALPRLAGLNRCGKSCRLRWTNYLKPDIKRGKFSEEEEQVILNLHSIIGNKWSAIASHLPGRTDNEIKNFWNTHLKKKLLKAGIDPVTHKPRTDLNLLDLPRLLAVANIDLMNPLGNALRLQAEAAQLARNQLLQHLVQAINTSVPQTNVEAVSLLASAPIQGYGHAEYLAPNTQLEGPLNNPQVVPNNSSGIPNNPSCPGFHHYPQMSSEFTDSEVQQPPNDSRILDNSVYFGGVGINGVYNPGNNNNIIISSYINTNLDGCVPPLVSTSPENERKNVSINSTALDTWGDFNLLDFNAGDNWGDMVDQSSCPPAWPVSS</sequence>